<dbReference type="EMBL" id="MU005576">
    <property type="protein sequence ID" value="KAF2686950.1"/>
    <property type="molecule type" value="Genomic_DNA"/>
</dbReference>
<name>A0A6G1J9P8_9PLEO</name>
<sequence length="142" mass="16548">MVEWLKSNGPITPEFDHDHELVDGGTDDMHWALLFYRPFPMPYHLPSSFAQEIREITQGTSSTILFKGDPGELWDLDKLISETTPWTLEEWRNNWWREVVSEYFDLPSARHPGGVLGLPSRYFIQTPNLSRLLAARIGNWVY</sequence>
<accession>A0A6G1J9P8</accession>
<proteinExistence type="predicted"/>
<organism evidence="1 2">
    <name type="scientific">Lentithecium fluviatile CBS 122367</name>
    <dbReference type="NCBI Taxonomy" id="1168545"/>
    <lineage>
        <taxon>Eukaryota</taxon>
        <taxon>Fungi</taxon>
        <taxon>Dikarya</taxon>
        <taxon>Ascomycota</taxon>
        <taxon>Pezizomycotina</taxon>
        <taxon>Dothideomycetes</taxon>
        <taxon>Pleosporomycetidae</taxon>
        <taxon>Pleosporales</taxon>
        <taxon>Massarineae</taxon>
        <taxon>Lentitheciaceae</taxon>
        <taxon>Lentithecium</taxon>
    </lineage>
</organism>
<keyword evidence="2" id="KW-1185">Reference proteome</keyword>
<dbReference type="AlphaFoldDB" id="A0A6G1J9P8"/>
<reference evidence="1" key="1">
    <citation type="journal article" date="2020" name="Stud. Mycol.">
        <title>101 Dothideomycetes genomes: a test case for predicting lifestyles and emergence of pathogens.</title>
        <authorList>
            <person name="Haridas S."/>
            <person name="Albert R."/>
            <person name="Binder M."/>
            <person name="Bloem J."/>
            <person name="Labutti K."/>
            <person name="Salamov A."/>
            <person name="Andreopoulos B."/>
            <person name="Baker S."/>
            <person name="Barry K."/>
            <person name="Bills G."/>
            <person name="Bluhm B."/>
            <person name="Cannon C."/>
            <person name="Castanera R."/>
            <person name="Culley D."/>
            <person name="Daum C."/>
            <person name="Ezra D."/>
            <person name="Gonzalez J."/>
            <person name="Henrissat B."/>
            <person name="Kuo A."/>
            <person name="Liang C."/>
            <person name="Lipzen A."/>
            <person name="Lutzoni F."/>
            <person name="Magnuson J."/>
            <person name="Mondo S."/>
            <person name="Nolan M."/>
            <person name="Ohm R."/>
            <person name="Pangilinan J."/>
            <person name="Park H.-J."/>
            <person name="Ramirez L."/>
            <person name="Alfaro M."/>
            <person name="Sun H."/>
            <person name="Tritt A."/>
            <person name="Yoshinaga Y."/>
            <person name="Zwiers L.-H."/>
            <person name="Turgeon B."/>
            <person name="Goodwin S."/>
            <person name="Spatafora J."/>
            <person name="Crous P."/>
            <person name="Grigoriev I."/>
        </authorList>
    </citation>
    <scope>NUCLEOTIDE SEQUENCE</scope>
    <source>
        <strain evidence="1">CBS 122367</strain>
    </source>
</reference>
<protein>
    <submittedName>
        <fullName evidence="1">Uncharacterized protein</fullName>
    </submittedName>
</protein>
<gene>
    <name evidence="1" type="ORF">K458DRAFT_416275</name>
</gene>
<evidence type="ECO:0000313" key="1">
    <source>
        <dbReference type="EMBL" id="KAF2686950.1"/>
    </source>
</evidence>
<evidence type="ECO:0000313" key="2">
    <source>
        <dbReference type="Proteomes" id="UP000799291"/>
    </source>
</evidence>
<dbReference type="Proteomes" id="UP000799291">
    <property type="component" value="Unassembled WGS sequence"/>
</dbReference>